<gene>
    <name evidence="14" type="primary">LOC118428660</name>
</gene>
<dbReference type="Gene3D" id="1.20.1070.10">
    <property type="entry name" value="Rhodopsin 7-helix transmembrane proteins"/>
    <property type="match status" value="3"/>
</dbReference>
<evidence type="ECO:0000256" key="7">
    <source>
        <dbReference type="ARBA" id="ARBA00023170"/>
    </source>
</evidence>
<feature type="transmembrane region" description="Helical" evidence="11">
    <location>
        <begin position="34"/>
        <end position="58"/>
    </location>
</feature>
<evidence type="ECO:0000256" key="9">
    <source>
        <dbReference type="RuleBase" id="RU000688"/>
    </source>
</evidence>
<accession>A0A9J7M711</accession>
<keyword evidence="2" id="KW-1003">Cell membrane</keyword>
<evidence type="ECO:0000313" key="13">
    <source>
        <dbReference type="Proteomes" id="UP000001554"/>
    </source>
</evidence>
<reference evidence="13" key="1">
    <citation type="journal article" date="2020" name="Nat. Ecol. Evol.">
        <title>Deeply conserved synteny resolves early events in vertebrate evolution.</title>
        <authorList>
            <person name="Simakov O."/>
            <person name="Marletaz F."/>
            <person name="Yue J.X."/>
            <person name="O'Connell B."/>
            <person name="Jenkins J."/>
            <person name="Brandt A."/>
            <person name="Calef R."/>
            <person name="Tung C.H."/>
            <person name="Huang T.K."/>
            <person name="Schmutz J."/>
            <person name="Satoh N."/>
            <person name="Yu J.K."/>
            <person name="Putnam N.H."/>
            <person name="Green R.E."/>
            <person name="Rokhsar D.S."/>
        </authorList>
    </citation>
    <scope>NUCLEOTIDE SEQUENCE [LARGE SCALE GENOMIC DNA]</scope>
    <source>
        <strain evidence="13">S238N-H82</strain>
    </source>
</reference>
<feature type="transmembrane region" description="Helical" evidence="11">
    <location>
        <begin position="431"/>
        <end position="456"/>
    </location>
</feature>
<feature type="transmembrane region" description="Helical" evidence="11">
    <location>
        <begin position="468"/>
        <end position="492"/>
    </location>
</feature>
<keyword evidence="8 9" id="KW-0807">Transducer</keyword>
<keyword evidence="13" id="KW-1185">Reference proteome</keyword>
<feature type="transmembrane region" description="Helical" evidence="11">
    <location>
        <begin position="70"/>
        <end position="94"/>
    </location>
</feature>
<evidence type="ECO:0000256" key="1">
    <source>
        <dbReference type="ARBA" id="ARBA00004651"/>
    </source>
</evidence>
<feature type="transmembrane region" description="Helical" evidence="11">
    <location>
        <begin position="390"/>
        <end position="411"/>
    </location>
</feature>
<evidence type="ECO:0000259" key="12">
    <source>
        <dbReference type="PROSITE" id="PS50262"/>
    </source>
</evidence>
<feature type="region of interest" description="Disordered" evidence="10">
    <location>
        <begin position="516"/>
        <end position="546"/>
    </location>
</feature>
<feature type="domain" description="G-protein coupled receptors family 1 profile" evidence="12">
    <location>
        <begin position="50"/>
        <end position="489"/>
    </location>
</feature>
<dbReference type="GO" id="GO:0004966">
    <property type="term" value="F:galanin receptor activity"/>
    <property type="evidence" value="ECO:0000318"/>
    <property type="project" value="GO_Central"/>
</dbReference>
<evidence type="ECO:0000313" key="14">
    <source>
        <dbReference type="RefSeq" id="XP_035694664.1"/>
    </source>
</evidence>
<dbReference type="GO" id="GO:0005886">
    <property type="term" value="C:plasma membrane"/>
    <property type="evidence" value="ECO:0000318"/>
    <property type="project" value="GO_Central"/>
</dbReference>
<comment type="similarity">
    <text evidence="9">Belongs to the G-protein coupled receptor 1 family.</text>
</comment>
<dbReference type="OrthoDB" id="6076970at2759"/>
<dbReference type="Proteomes" id="UP000001554">
    <property type="component" value="Chromosome 13"/>
</dbReference>
<evidence type="ECO:0000256" key="8">
    <source>
        <dbReference type="ARBA" id="ARBA00023224"/>
    </source>
</evidence>
<name>A0A9J7M711_BRAFL</name>
<proteinExistence type="inferred from homology"/>
<dbReference type="PRINTS" id="PR00237">
    <property type="entry name" value="GPCRRHODOPSN"/>
</dbReference>
<dbReference type="PROSITE" id="PS00237">
    <property type="entry name" value="G_PROTEIN_RECEP_F1_1"/>
    <property type="match status" value="1"/>
</dbReference>
<protein>
    <submittedName>
        <fullName evidence="14">Neurotensin receptor type 2-like</fullName>
    </submittedName>
</protein>
<keyword evidence="7 9" id="KW-0675">Receptor</keyword>
<evidence type="ECO:0000256" key="11">
    <source>
        <dbReference type="SAM" id="Phobius"/>
    </source>
</evidence>
<sequence>MVVTGNVSLALNHTASQTPLPIHGAPLVSPSLPFILPVVFSVVYLVGLVGNVTVLLCVGRRGVRSSMCVYVLSLATADTVYLLGGPFFLASFLVQPRWLNKIMEYGELRGDVSQRLFTRTGVTDSSYRTSAPSNKKETQFQTRGMSEKVYAKAGCNLTASQNQVVFGDIGCRLIVGLDTLTMLASIFTLTAMSADRFYAVMYPTQAISEGIQITSKSRWITCAVWIAALLITVPWTVCMSLHQSEQGGELVEVCLLSWPSEVGKLVYITLVFVLGFPLPFIIISALYGTMVYQLWATMQPVTLEEQDRTAHQRRSTVRSFVSVAEVSQRVAETSYIRSQHTVTVKYSVSESVASRQLSKQSVVSRHASGGEGVARRLQPRRRRRQHVSRSVLIIVAVFFVCWLPYGILQGYGLGDGVARRLQPRRRRRQHVFRSVLIIVAVFFVCWLPYGILQVLYYHHVFRPTAAMYYVHLTFVGLSYLNSCANPLLYVMLSERFRREMLQSCAKMCSCIRRLSKPQPRHSTETKGEQQRQQQQQQQQLPSTPVEMNNFKRVPATSIEMSNLRHVQNKIRNDLL</sequence>
<dbReference type="SUPFAM" id="SSF81321">
    <property type="entry name" value="Family A G protein-coupled receptor-like"/>
    <property type="match status" value="3"/>
</dbReference>
<evidence type="ECO:0000256" key="10">
    <source>
        <dbReference type="SAM" id="MobiDB-lite"/>
    </source>
</evidence>
<dbReference type="GeneID" id="118428660"/>
<dbReference type="PANTHER" id="PTHR24230">
    <property type="entry name" value="G-PROTEIN COUPLED RECEPTOR"/>
    <property type="match status" value="1"/>
</dbReference>
<dbReference type="AlphaFoldDB" id="A0A9J7M711"/>
<dbReference type="SMART" id="SM01381">
    <property type="entry name" value="7TM_GPCR_Srsx"/>
    <property type="match status" value="1"/>
</dbReference>
<dbReference type="KEGG" id="bfo:118428660"/>
<keyword evidence="4 11" id="KW-1133">Transmembrane helix</keyword>
<evidence type="ECO:0000256" key="2">
    <source>
        <dbReference type="ARBA" id="ARBA00022475"/>
    </source>
</evidence>
<feature type="transmembrane region" description="Helical" evidence="11">
    <location>
        <begin position="265"/>
        <end position="288"/>
    </location>
</feature>
<organism evidence="13 14">
    <name type="scientific">Branchiostoma floridae</name>
    <name type="common">Florida lancelet</name>
    <name type="synonym">Amphioxus</name>
    <dbReference type="NCBI Taxonomy" id="7739"/>
    <lineage>
        <taxon>Eukaryota</taxon>
        <taxon>Metazoa</taxon>
        <taxon>Chordata</taxon>
        <taxon>Cephalochordata</taxon>
        <taxon>Leptocardii</taxon>
        <taxon>Amphioxiformes</taxon>
        <taxon>Branchiostomatidae</taxon>
        <taxon>Branchiostoma</taxon>
    </lineage>
</organism>
<dbReference type="InterPro" id="IPR017452">
    <property type="entry name" value="GPCR_Rhodpsn_7TM"/>
</dbReference>
<keyword evidence="3 9" id="KW-0812">Transmembrane</keyword>
<dbReference type="InterPro" id="IPR000276">
    <property type="entry name" value="GPCR_Rhodpsn"/>
</dbReference>
<evidence type="ECO:0000256" key="6">
    <source>
        <dbReference type="ARBA" id="ARBA00023136"/>
    </source>
</evidence>
<comment type="subcellular location">
    <subcellularLocation>
        <location evidence="1">Cell membrane</location>
        <topology evidence="1">Multi-pass membrane protein</topology>
    </subcellularLocation>
</comment>
<evidence type="ECO:0000256" key="3">
    <source>
        <dbReference type="ARBA" id="ARBA00022692"/>
    </source>
</evidence>
<dbReference type="Pfam" id="PF00001">
    <property type="entry name" value="7tm_1"/>
    <property type="match status" value="2"/>
</dbReference>
<feature type="compositionally biased region" description="Low complexity" evidence="10">
    <location>
        <begin position="530"/>
        <end position="539"/>
    </location>
</feature>
<reference evidence="14" key="2">
    <citation type="submission" date="2025-08" db="UniProtKB">
        <authorList>
            <consortium name="RefSeq"/>
        </authorList>
    </citation>
    <scope>IDENTIFICATION</scope>
    <source>
        <strain evidence="14">S238N-H82</strain>
        <tissue evidence="14">Testes</tissue>
    </source>
</reference>
<feature type="transmembrane region" description="Helical" evidence="11">
    <location>
        <begin position="180"/>
        <end position="198"/>
    </location>
</feature>
<dbReference type="PROSITE" id="PS50262">
    <property type="entry name" value="G_PROTEIN_RECEP_F1_2"/>
    <property type="match status" value="1"/>
</dbReference>
<evidence type="ECO:0000256" key="5">
    <source>
        <dbReference type="ARBA" id="ARBA00023040"/>
    </source>
</evidence>
<dbReference type="FunFam" id="1.20.1070.10:FF:001310">
    <property type="entry name" value="Uncharacterized protein"/>
    <property type="match status" value="1"/>
</dbReference>
<dbReference type="RefSeq" id="XP_035694664.1">
    <property type="nucleotide sequence ID" value="XM_035838771.1"/>
</dbReference>
<keyword evidence="6 11" id="KW-0472">Membrane</keyword>
<dbReference type="PANTHER" id="PTHR24230:SF75">
    <property type="entry name" value="RELAXIN FAMILY PEPTIDE RECEPTOR 3"/>
    <property type="match status" value="1"/>
</dbReference>
<dbReference type="GO" id="GO:0007218">
    <property type="term" value="P:neuropeptide signaling pathway"/>
    <property type="evidence" value="ECO:0000318"/>
    <property type="project" value="GO_Central"/>
</dbReference>
<feature type="transmembrane region" description="Helical" evidence="11">
    <location>
        <begin position="219"/>
        <end position="237"/>
    </location>
</feature>
<evidence type="ECO:0000256" key="4">
    <source>
        <dbReference type="ARBA" id="ARBA00022989"/>
    </source>
</evidence>
<keyword evidence="5 9" id="KW-0297">G-protein coupled receptor</keyword>